<evidence type="ECO:0000256" key="7">
    <source>
        <dbReference type="ARBA" id="ARBA00023014"/>
    </source>
</evidence>
<proteinExistence type="inferred from homology"/>
<dbReference type="InterPro" id="IPR036922">
    <property type="entry name" value="Rieske_2Fe-2S_sf"/>
</dbReference>
<dbReference type="PRINTS" id="PR00090">
    <property type="entry name" value="RNGDIOXGNASE"/>
</dbReference>
<keyword evidence="3" id="KW-0479">Metal-binding</keyword>
<dbReference type="Pfam" id="PF00355">
    <property type="entry name" value="Rieske"/>
    <property type="match status" value="1"/>
</dbReference>
<feature type="domain" description="Rieske" evidence="9">
    <location>
        <begin position="53"/>
        <end position="163"/>
    </location>
</feature>
<sequence length="451" mass="50709">MKSNGSIRSPEGEGSARGGYGKLFRDDGYVHRDLYVQQSLFEDEMAYLFGSTWVYIGHETEIPNPNDFVRRRIGRRPVIFVRKEDGALDVVVNRCPHRGALLCRFDRGNAKRFTCGYHAWSFENSGACVAIPLRHAYGDDFRLEDHDLLKPARVDNYRGFVFASMSPDVPSLIEHLAGAASYLDQWLDRGTGQKMIMNNGSMTFTCHANWKTVYDNAGDGYHPPFSHESMLRVFARRYGDDTDMSYFPSGTNEGPMISRDLGNGHTIIDQRPAMHAQSAWKRQHVHPGREATEAAILERFGDEGGMKALDSSTGAGMNLSIFPNFMIVGNQVQLLDPISVNQTSIHWFSTSLEGAPAEINATRMRMQEDFPSFGEVDDTAQWESCQEGMEGVPEMEWIDIRRHMATGQGRVDVDGRETHPVTSDLHMRAYYRQWLRVMNGKACGASDAVGK</sequence>
<dbReference type="Pfam" id="PF00848">
    <property type="entry name" value="Ring_hydroxyl_A"/>
    <property type="match status" value="1"/>
</dbReference>
<evidence type="ECO:0000256" key="3">
    <source>
        <dbReference type="ARBA" id="ARBA00022723"/>
    </source>
</evidence>
<dbReference type="PROSITE" id="PS00570">
    <property type="entry name" value="RING_HYDROXYL_ALPHA"/>
    <property type="match status" value="1"/>
</dbReference>
<keyword evidence="4" id="KW-0223">Dioxygenase</keyword>
<dbReference type="InterPro" id="IPR001663">
    <property type="entry name" value="Rng_hydr_dOase-A"/>
</dbReference>
<keyword evidence="8" id="KW-0520">NAD</keyword>
<dbReference type="EMBL" id="JAGEPA010000001">
    <property type="protein sequence ID" value="MBO1434711.1"/>
    <property type="molecule type" value="Genomic_DNA"/>
</dbReference>
<evidence type="ECO:0000313" key="10">
    <source>
        <dbReference type="EMBL" id="MBO1434711.1"/>
    </source>
</evidence>
<dbReference type="PANTHER" id="PTHR43756">
    <property type="entry name" value="CHOLINE MONOOXYGENASE, CHLOROPLASTIC"/>
    <property type="match status" value="1"/>
</dbReference>
<dbReference type="InterPro" id="IPR017941">
    <property type="entry name" value="Rieske_2Fe-2S"/>
</dbReference>
<dbReference type="Gene3D" id="3.90.380.10">
    <property type="entry name" value="Naphthalene 1,2-dioxygenase Alpha Subunit, Chain A, domain 1"/>
    <property type="match status" value="1"/>
</dbReference>
<gene>
    <name evidence="10" type="ORF">J4P68_36205</name>
</gene>
<dbReference type="Gene3D" id="2.102.10.10">
    <property type="entry name" value="Rieske [2Fe-2S] iron-sulphur domain"/>
    <property type="match status" value="1"/>
</dbReference>
<organism evidence="10 11">
    <name type="scientific">Bradyrhizobium quebecense</name>
    <dbReference type="NCBI Taxonomy" id="2748629"/>
    <lineage>
        <taxon>Bacteria</taxon>
        <taxon>Pseudomonadati</taxon>
        <taxon>Pseudomonadota</taxon>
        <taxon>Alphaproteobacteria</taxon>
        <taxon>Hyphomicrobiales</taxon>
        <taxon>Nitrobacteraceae</taxon>
        <taxon>Bradyrhizobium</taxon>
    </lineage>
</organism>
<dbReference type="Proteomes" id="UP000692816">
    <property type="component" value="Unassembled WGS sequence"/>
</dbReference>
<reference evidence="10" key="1">
    <citation type="journal article" date="2021" name="Int. J. Syst. Evol. Microbiol.">
        <title>Bradyrhizobium septentrionale sp. nov. (sv. septentrionale) and Bradyrhizobium quebecense sp. nov. (sv. septentrionale) associated with legumes native to Canada possess rearranged symbiosis genes and numerous insertion sequences.</title>
        <authorList>
            <person name="Bromfield E.S.P."/>
            <person name="Cloutier S."/>
        </authorList>
    </citation>
    <scope>NUCLEOTIDE SEQUENCE</scope>
    <source>
        <strain evidence="10">12S5</strain>
    </source>
</reference>
<accession>A0ABS3MTI6</accession>
<name>A0ABS3MTI6_9BRAD</name>
<dbReference type="PANTHER" id="PTHR43756:SF1">
    <property type="entry name" value="3-PHENYLPROPIONATE_CINNAMIC ACID DIOXYGENASE SUBUNIT ALPHA"/>
    <property type="match status" value="1"/>
</dbReference>
<evidence type="ECO:0000256" key="6">
    <source>
        <dbReference type="ARBA" id="ARBA00023004"/>
    </source>
</evidence>
<comment type="similarity">
    <text evidence="1">Belongs to the bacterial ring-hydroxylating dioxygenase alpha subunit family.</text>
</comment>
<keyword evidence="5" id="KW-0560">Oxidoreductase</keyword>
<dbReference type="InterPro" id="IPR015881">
    <property type="entry name" value="ARHD_Rieske_2Fe_2S"/>
</dbReference>
<dbReference type="SUPFAM" id="SSF50022">
    <property type="entry name" value="ISP domain"/>
    <property type="match status" value="1"/>
</dbReference>
<comment type="caution">
    <text evidence="10">The sequence shown here is derived from an EMBL/GenBank/DDBJ whole genome shotgun (WGS) entry which is preliminary data.</text>
</comment>
<evidence type="ECO:0000256" key="5">
    <source>
        <dbReference type="ARBA" id="ARBA00023002"/>
    </source>
</evidence>
<dbReference type="InterPro" id="IPR015879">
    <property type="entry name" value="Ring_hydroxy_dOase_asu_C_dom"/>
</dbReference>
<dbReference type="RefSeq" id="WP_207838130.1">
    <property type="nucleotide sequence ID" value="NZ_CP088282.1"/>
</dbReference>
<evidence type="ECO:0000259" key="9">
    <source>
        <dbReference type="PROSITE" id="PS51296"/>
    </source>
</evidence>
<evidence type="ECO:0000256" key="1">
    <source>
        <dbReference type="ARBA" id="ARBA00008751"/>
    </source>
</evidence>
<protein>
    <submittedName>
        <fullName evidence="10">Rieske 2Fe-2S domain-containing protein</fullName>
    </submittedName>
</protein>
<keyword evidence="7" id="KW-0411">Iron-sulfur</keyword>
<evidence type="ECO:0000256" key="4">
    <source>
        <dbReference type="ARBA" id="ARBA00022964"/>
    </source>
</evidence>
<dbReference type="SUPFAM" id="SSF55961">
    <property type="entry name" value="Bet v1-like"/>
    <property type="match status" value="1"/>
</dbReference>
<keyword evidence="11" id="KW-1185">Reference proteome</keyword>
<dbReference type="CDD" id="cd08879">
    <property type="entry name" value="RHO_alpha_C_AntDO-like"/>
    <property type="match status" value="1"/>
</dbReference>
<keyword evidence="2" id="KW-0001">2Fe-2S</keyword>
<dbReference type="PROSITE" id="PS51296">
    <property type="entry name" value="RIESKE"/>
    <property type="match status" value="1"/>
</dbReference>
<evidence type="ECO:0000313" key="11">
    <source>
        <dbReference type="Proteomes" id="UP000692816"/>
    </source>
</evidence>
<evidence type="ECO:0000256" key="2">
    <source>
        <dbReference type="ARBA" id="ARBA00022714"/>
    </source>
</evidence>
<keyword evidence="6" id="KW-0408">Iron</keyword>
<evidence type="ECO:0000256" key="8">
    <source>
        <dbReference type="ARBA" id="ARBA00023027"/>
    </source>
</evidence>